<dbReference type="SUPFAM" id="SSF48452">
    <property type="entry name" value="TPR-like"/>
    <property type="match status" value="1"/>
</dbReference>
<name>A0A175VNV0_9PEZI</name>
<evidence type="ECO:0000256" key="1">
    <source>
        <dbReference type="SAM" id="Coils"/>
    </source>
</evidence>
<dbReference type="STRING" id="100816.A0A175VNV0"/>
<dbReference type="SMART" id="SM00028">
    <property type="entry name" value="TPR"/>
    <property type="match status" value="2"/>
</dbReference>
<sequence length="290" mass="31590">MATNDKTPAQATTEPRPSKQEDADAGEGAQIERFSSEEEAATESNSQKAEANTLFSSGKYDAAINKYDEALAVCPTYLDYELAVLRSNIAACHLKLEEWKEAINNATTALDCLERLAQQDKAEEGMKAKEIKAVETDVAEAEIVSAGAAKAGPPLPTHPDEDPLEAARRKRQEDIARIRSKALMRRARARSEQGGWSNLEGAIEDYKRLLGMENLSAADKKIVQAQLRALPPRAKAAQEQETAEMWAKLKDLGNGLLKPFGLSTDNFKMVKDEKTGGYSMNFQGGGGSKT</sequence>
<dbReference type="OrthoDB" id="1872379at2759"/>
<accession>A0A175VNV0</accession>
<dbReference type="PANTHER" id="PTHR46014">
    <property type="entry name" value="TETRATRICOPEPTIDE REPEAT PROTEIN 1"/>
    <property type="match status" value="1"/>
</dbReference>
<dbReference type="PANTHER" id="PTHR46014:SF1">
    <property type="entry name" value="TETRATRICOPEPTIDE REPEAT PROTEIN 1"/>
    <property type="match status" value="1"/>
</dbReference>
<feature type="compositionally biased region" description="Polar residues" evidence="2">
    <location>
        <begin position="1"/>
        <end position="15"/>
    </location>
</feature>
<feature type="region of interest" description="Disordered" evidence="2">
    <location>
        <begin position="1"/>
        <end position="30"/>
    </location>
</feature>
<feature type="coiled-coil region" evidence="1">
    <location>
        <begin position="96"/>
        <end position="123"/>
    </location>
</feature>
<dbReference type="InterPro" id="IPR019734">
    <property type="entry name" value="TPR_rpt"/>
</dbReference>
<evidence type="ECO:0000313" key="4">
    <source>
        <dbReference type="Proteomes" id="UP000078237"/>
    </source>
</evidence>
<comment type="caution">
    <text evidence="3">The sequence shown here is derived from an EMBL/GenBank/DDBJ whole genome shotgun (WGS) entry which is preliminary data.</text>
</comment>
<proteinExistence type="predicted"/>
<feature type="region of interest" description="Disordered" evidence="2">
    <location>
        <begin position="149"/>
        <end position="171"/>
    </location>
</feature>
<dbReference type="VEuPathDB" id="FungiDB:MMYC01_210277"/>
<organism evidence="3 4">
    <name type="scientific">Madurella mycetomatis</name>
    <dbReference type="NCBI Taxonomy" id="100816"/>
    <lineage>
        <taxon>Eukaryota</taxon>
        <taxon>Fungi</taxon>
        <taxon>Dikarya</taxon>
        <taxon>Ascomycota</taxon>
        <taxon>Pezizomycotina</taxon>
        <taxon>Sordariomycetes</taxon>
        <taxon>Sordariomycetidae</taxon>
        <taxon>Sordariales</taxon>
        <taxon>Sordariales incertae sedis</taxon>
        <taxon>Madurella</taxon>
    </lineage>
</organism>
<dbReference type="InterPro" id="IPR052769">
    <property type="entry name" value="TPR_domain_protein"/>
</dbReference>
<evidence type="ECO:0000256" key="2">
    <source>
        <dbReference type="SAM" id="MobiDB-lite"/>
    </source>
</evidence>
<evidence type="ECO:0000313" key="3">
    <source>
        <dbReference type="EMBL" id="KXX72881.1"/>
    </source>
</evidence>
<keyword evidence="4" id="KW-1185">Reference proteome</keyword>
<dbReference type="InterPro" id="IPR011990">
    <property type="entry name" value="TPR-like_helical_dom_sf"/>
</dbReference>
<feature type="compositionally biased region" description="Basic and acidic residues" evidence="2">
    <location>
        <begin position="158"/>
        <end position="171"/>
    </location>
</feature>
<protein>
    <submittedName>
        <fullName evidence="3">Tetratricopeptide repeat protein 1</fullName>
    </submittedName>
</protein>
<dbReference type="Proteomes" id="UP000078237">
    <property type="component" value="Unassembled WGS sequence"/>
</dbReference>
<dbReference type="AlphaFoldDB" id="A0A175VNV0"/>
<gene>
    <name evidence="3" type="ORF">MMYC01_210277</name>
</gene>
<reference evidence="3 4" key="1">
    <citation type="journal article" date="2016" name="Genome Announc.">
        <title>Genome Sequence of Madurella mycetomatis mm55, Isolated from a Human Mycetoma Case in Sudan.</title>
        <authorList>
            <person name="Smit S."/>
            <person name="Derks M.F."/>
            <person name="Bervoets S."/>
            <person name="Fahal A."/>
            <person name="van Leeuwen W."/>
            <person name="van Belkum A."/>
            <person name="van de Sande W.W."/>
        </authorList>
    </citation>
    <scope>NUCLEOTIDE SEQUENCE [LARGE SCALE GENOMIC DNA]</scope>
    <source>
        <strain evidence="4">mm55</strain>
    </source>
</reference>
<keyword evidence="1" id="KW-0175">Coiled coil</keyword>
<dbReference type="Gene3D" id="1.25.40.10">
    <property type="entry name" value="Tetratricopeptide repeat domain"/>
    <property type="match status" value="1"/>
</dbReference>
<dbReference type="EMBL" id="LCTW02000625">
    <property type="protein sequence ID" value="KXX72881.1"/>
    <property type="molecule type" value="Genomic_DNA"/>
</dbReference>
<dbReference type="Pfam" id="PF13424">
    <property type="entry name" value="TPR_12"/>
    <property type="match status" value="1"/>
</dbReference>